<dbReference type="GO" id="GO:0005886">
    <property type="term" value="C:plasma membrane"/>
    <property type="evidence" value="ECO:0007669"/>
    <property type="project" value="UniProtKB-SubCell"/>
</dbReference>
<dbReference type="AlphaFoldDB" id="A0A479ZX88"/>
<accession>A0A479ZX88</accession>
<dbReference type="InterPro" id="IPR003593">
    <property type="entry name" value="AAA+_ATPase"/>
</dbReference>
<reference evidence="11" key="1">
    <citation type="submission" date="2019-02" db="EMBL/GenBank/DDBJ databases">
        <title>Draft genome sequence of Sphaerospermopsis reniformis NIES-1949.</title>
        <authorList>
            <person name="Yamaguchi H."/>
            <person name="Suzuki S."/>
            <person name="Kawachi M."/>
        </authorList>
    </citation>
    <scope>NUCLEOTIDE SEQUENCE [LARGE SCALE GENOMIC DNA]</scope>
    <source>
        <strain evidence="11">NIES-1949</strain>
    </source>
</reference>
<keyword evidence="4" id="KW-0067">ATP-binding</keyword>
<keyword evidence="5 7" id="KW-1133">Transmembrane helix</keyword>
<dbReference type="RefSeq" id="WP_137666776.1">
    <property type="nucleotide sequence ID" value="NZ_BJCE01000029.1"/>
</dbReference>
<evidence type="ECO:0000256" key="4">
    <source>
        <dbReference type="ARBA" id="ARBA00022840"/>
    </source>
</evidence>
<dbReference type="Gene3D" id="3.40.50.300">
    <property type="entry name" value="P-loop containing nucleotide triphosphate hydrolases"/>
    <property type="match status" value="1"/>
</dbReference>
<dbReference type="NCBIfam" id="NF045513">
    <property type="entry name" value="HepA_fam_ABC"/>
    <property type="match status" value="1"/>
</dbReference>
<feature type="transmembrane region" description="Helical" evidence="7">
    <location>
        <begin position="173"/>
        <end position="192"/>
    </location>
</feature>
<feature type="domain" description="ABC transmembrane type-1" evidence="9">
    <location>
        <begin position="37"/>
        <end position="331"/>
    </location>
</feature>
<dbReference type="Pfam" id="PF00664">
    <property type="entry name" value="ABC_membrane"/>
    <property type="match status" value="1"/>
</dbReference>
<dbReference type="Proteomes" id="UP000300142">
    <property type="component" value="Unassembled WGS sequence"/>
</dbReference>
<dbReference type="SUPFAM" id="SSF52540">
    <property type="entry name" value="P-loop containing nucleoside triphosphate hydrolases"/>
    <property type="match status" value="1"/>
</dbReference>
<dbReference type="SUPFAM" id="SSF90123">
    <property type="entry name" value="ABC transporter transmembrane region"/>
    <property type="match status" value="1"/>
</dbReference>
<evidence type="ECO:0000313" key="11">
    <source>
        <dbReference type="Proteomes" id="UP000300142"/>
    </source>
</evidence>
<dbReference type="InterPro" id="IPR027417">
    <property type="entry name" value="P-loop_NTPase"/>
</dbReference>
<dbReference type="InterPro" id="IPR036640">
    <property type="entry name" value="ABC1_TM_sf"/>
</dbReference>
<evidence type="ECO:0000256" key="3">
    <source>
        <dbReference type="ARBA" id="ARBA00022741"/>
    </source>
</evidence>
<dbReference type="GO" id="GO:0005524">
    <property type="term" value="F:ATP binding"/>
    <property type="evidence" value="ECO:0007669"/>
    <property type="project" value="UniProtKB-KW"/>
</dbReference>
<evidence type="ECO:0000256" key="2">
    <source>
        <dbReference type="ARBA" id="ARBA00022692"/>
    </source>
</evidence>
<dbReference type="InterPro" id="IPR039421">
    <property type="entry name" value="Type_1_exporter"/>
</dbReference>
<keyword evidence="2 7" id="KW-0812">Transmembrane</keyword>
<protein>
    <submittedName>
        <fullName evidence="10">ABC transporter related</fullName>
    </submittedName>
</protein>
<dbReference type="CDD" id="cd03251">
    <property type="entry name" value="ABCC_MsbA"/>
    <property type="match status" value="1"/>
</dbReference>
<dbReference type="FunFam" id="3.40.50.300:FF:000218">
    <property type="entry name" value="Multidrug ABC transporter ATP-binding protein"/>
    <property type="match status" value="1"/>
</dbReference>
<dbReference type="GO" id="GO:0034040">
    <property type="term" value="F:ATPase-coupled lipid transmembrane transporter activity"/>
    <property type="evidence" value="ECO:0007669"/>
    <property type="project" value="TreeGrafter"/>
</dbReference>
<dbReference type="GO" id="GO:0140359">
    <property type="term" value="F:ABC-type transporter activity"/>
    <property type="evidence" value="ECO:0007669"/>
    <property type="project" value="InterPro"/>
</dbReference>
<dbReference type="SMART" id="SM00382">
    <property type="entry name" value="AAA"/>
    <property type="match status" value="1"/>
</dbReference>
<feature type="transmembrane region" description="Helical" evidence="7">
    <location>
        <begin position="198"/>
        <end position="216"/>
    </location>
</feature>
<gene>
    <name evidence="10" type="ORF">SR1949_12880</name>
</gene>
<dbReference type="EMBL" id="BJCE01000029">
    <property type="protein sequence ID" value="GCL36186.1"/>
    <property type="molecule type" value="Genomic_DNA"/>
</dbReference>
<evidence type="ECO:0000256" key="1">
    <source>
        <dbReference type="ARBA" id="ARBA00004651"/>
    </source>
</evidence>
<feature type="transmembrane region" description="Helical" evidence="7">
    <location>
        <begin position="37"/>
        <end position="61"/>
    </location>
</feature>
<feature type="transmembrane region" description="Helical" evidence="7">
    <location>
        <begin position="287"/>
        <end position="305"/>
    </location>
</feature>
<feature type="domain" description="ABC transporter" evidence="8">
    <location>
        <begin position="374"/>
        <end position="608"/>
    </location>
</feature>
<name>A0A479ZX88_9CYAN</name>
<dbReference type="PROSITE" id="PS00211">
    <property type="entry name" value="ABC_TRANSPORTER_1"/>
    <property type="match status" value="1"/>
</dbReference>
<keyword evidence="11" id="KW-1185">Reference proteome</keyword>
<dbReference type="InterPro" id="IPR011527">
    <property type="entry name" value="ABC1_TM_dom"/>
</dbReference>
<dbReference type="Pfam" id="PF00005">
    <property type="entry name" value="ABC_tran"/>
    <property type="match status" value="1"/>
</dbReference>
<evidence type="ECO:0000256" key="7">
    <source>
        <dbReference type="SAM" id="Phobius"/>
    </source>
</evidence>
<evidence type="ECO:0000259" key="9">
    <source>
        <dbReference type="PROSITE" id="PS50929"/>
    </source>
</evidence>
<keyword evidence="6 7" id="KW-0472">Membrane</keyword>
<dbReference type="Gene3D" id="1.20.1560.10">
    <property type="entry name" value="ABC transporter type 1, transmembrane domain"/>
    <property type="match status" value="1"/>
</dbReference>
<dbReference type="InterPro" id="IPR017871">
    <property type="entry name" value="ABC_transporter-like_CS"/>
</dbReference>
<sequence>MKSYFFNPLRYFLKTTKFWQDNHLILREFKHFRKVTILALVFTFLAATFEGISIGFLLSFLQNLTNPNAAPIQIGIDWFDQWILGVNTSAISRLYRVSCLILLSTWMRAAFNYFSQIYTEFCQLYLGDRLRKKIFEQLQSLSLSYFSTTRSGEIVNTITTEIEKIRQGFSGGAFLFTRGLTVVVYFITMLLLSWQLTLIAILLFTLLAVGLSNLNARVRESSFGISVANGNFTSIAIEFINGIRTVHACGTQELERQRYYKASNQIVSSSTKVILIWTLVKPIAESAATTVLIGMIILAFSSFVVNGTLQVSSLLTFFFVLFRLVPFIQDINGTRAFLNTLQGSADNIKNLLKREDKTYFENGTIEFTGLKRSIDLVSVNFGYSHNQQVLHDITLTIEKGKMTALVGASGAGKTTVADLIPRFYDPTEGYIYVNEIDVRQFEINSLRRKIAVVSQDTFIFNTSVWNNIAYGTPEATEAKIREAARLANAEEFILEMPEGFDTELGDRGVRLSGGQRQRLAIARALLRNPEILILDEATSALDSVSERLIQDSLEKLAVGRTVIAIAHRLSTIAKADKVVVLEQGRIVEQGQYQELIEQKGKLWKYHQMQYQIAANEKI</sequence>
<comment type="subcellular location">
    <subcellularLocation>
        <location evidence="1">Cell membrane</location>
        <topology evidence="1">Multi-pass membrane protein</topology>
    </subcellularLocation>
</comment>
<comment type="caution">
    <text evidence="10">The sequence shown here is derived from an EMBL/GenBank/DDBJ whole genome shotgun (WGS) entry which is preliminary data.</text>
</comment>
<dbReference type="GO" id="GO:0016887">
    <property type="term" value="F:ATP hydrolysis activity"/>
    <property type="evidence" value="ECO:0007669"/>
    <property type="project" value="InterPro"/>
</dbReference>
<dbReference type="PROSITE" id="PS50929">
    <property type="entry name" value="ABC_TM1F"/>
    <property type="match status" value="1"/>
</dbReference>
<proteinExistence type="predicted"/>
<dbReference type="PANTHER" id="PTHR24221:SF654">
    <property type="entry name" value="ATP-BINDING CASSETTE SUB-FAMILY B MEMBER 6"/>
    <property type="match status" value="1"/>
</dbReference>
<evidence type="ECO:0000313" key="10">
    <source>
        <dbReference type="EMBL" id="GCL36186.1"/>
    </source>
</evidence>
<dbReference type="PROSITE" id="PS50893">
    <property type="entry name" value="ABC_TRANSPORTER_2"/>
    <property type="match status" value="1"/>
</dbReference>
<organism evidence="10 11">
    <name type="scientific">Sphaerospermopsis reniformis</name>
    <dbReference type="NCBI Taxonomy" id="531300"/>
    <lineage>
        <taxon>Bacteria</taxon>
        <taxon>Bacillati</taxon>
        <taxon>Cyanobacteriota</taxon>
        <taxon>Cyanophyceae</taxon>
        <taxon>Nostocales</taxon>
        <taxon>Aphanizomenonaceae</taxon>
        <taxon>Sphaerospermopsis</taxon>
    </lineage>
</organism>
<dbReference type="InterPro" id="IPR003439">
    <property type="entry name" value="ABC_transporter-like_ATP-bd"/>
</dbReference>
<evidence type="ECO:0000256" key="5">
    <source>
        <dbReference type="ARBA" id="ARBA00022989"/>
    </source>
</evidence>
<evidence type="ECO:0000259" key="8">
    <source>
        <dbReference type="PROSITE" id="PS50893"/>
    </source>
</evidence>
<dbReference type="PANTHER" id="PTHR24221">
    <property type="entry name" value="ATP-BINDING CASSETTE SUB-FAMILY B"/>
    <property type="match status" value="1"/>
</dbReference>
<keyword evidence="3" id="KW-0547">Nucleotide-binding</keyword>
<evidence type="ECO:0000256" key="6">
    <source>
        <dbReference type="ARBA" id="ARBA00023136"/>
    </source>
</evidence>